<keyword evidence="2" id="KW-1133">Transmembrane helix</keyword>
<feature type="transmembrane region" description="Helical" evidence="2">
    <location>
        <begin position="89"/>
        <end position="108"/>
    </location>
</feature>
<feature type="transmembrane region" description="Helical" evidence="2">
    <location>
        <begin position="120"/>
        <end position="146"/>
    </location>
</feature>
<dbReference type="Gene3D" id="1.10.260.40">
    <property type="entry name" value="lambda repressor-like DNA-binding domains"/>
    <property type="match status" value="1"/>
</dbReference>
<keyword evidence="5" id="KW-1185">Reference proteome</keyword>
<dbReference type="SMART" id="SM00530">
    <property type="entry name" value="HTH_XRE"/>
    <property type="match status" value="1"/>
</dbReference>
<proteinExistence type="predicted"/>
<dbReference type="EMBL" id="CP058649">
    <property type="protein sequence ID" value="QUI22220.1"/>
    <property type="molecule type" value="Genomic_DNA"/>
</dbReference>
<evidence type="ECO:0000256" key="2">
    <source>
        <dbReference type="SAM" id="Phobius"/>
    </source>
</evidence>
<dbReference type="PROSITE" id="PS50943">
    <property type="entry name" value="HTH_CROC1"/>
    <property type="match status" value="1"/>
</dbReference>
<dbReference type="KEGG" id="vpy:HZI73_07890"/>
<dbReference type="SUPFAM" id="SSF47413">
    <property type="entry name" value="lambda repressor-like DNA-binding domains"/>
    <property type="match status" value="1"/>
</dbReference>
<feature type="domain" description="HTH cro/C1-type" evidence="3">
    <location>
        <begin position="7"/>
        <end position="61"/>
    </location>
</feature>
<dbReference type="InterPro" id="IPR001387">
    <property type="entry name" value="Cro/C1-type_HTH"/>
</dbReference>
<name>A0A8J8MIE1_9FIRM</name>
<dbReference type="PANTHER" id="PTHR46558:SF4">
    <property type="entry name" value="DNA-BIDING PHAGE PROTEIN"/>
    <property type="match status" value="1"/>
</dbReference>
<evidence type="ECO:0000313" key="5">
    <source>
        <dbReference type="Proteomes" id="UP000683246"/>
    </source>
</evidence>
<evidence type="ECO:0000256" key="1">
    <source>
        <dbReference type="ARBA" id="ARBA00023125"/>
    </source>
</evidence>
<dbReference type="Proteomes" id="UP000683246">
    <property type="component" value="Chromosome"/>
</dbReference>
<feature type="transmembrane region" description="Helical" evidence="2">
    <location>
        <begin position="158"/>
        <end position="175"/>
    </location>
</feature>
<dbReference type="AlphaFoldDB" id="A0A8J8MIE1"/>
<evidence type="ECO:0000313" key="4">
    <source>
        <dbReference type="EMBL" id="QUI22220.1"/>
    </source>
</evidence>
<reference evidence="4" key="1">
    <citation type="submission" date="2020-07" db="EMBL/GenBank/DDBJ databases">
        <title>Vallitalea pronyensis genome.</title>
        <authorList>
            <person name="Postec A."/>
        </authorList>
    </citation>
    <scope>NUCLEOTIDE SEQUENCE</scope>
    <source>
        <strain evidence="4">FatNI3</strain>
    </source>
</reference>
<dbReference type="CDD" id="cd00093">
    <property type="entry name" value="HTH_XRE"/>
    <property type="match status" value="1"/>
</dbReference>
<accession>A0A8J8MIE1</accession>
<dbReference type="Pfam" id="PF01381">
    <property type="entry name" value="HTH_3"/>
    <property type="match status" value="1"/>
</dbReference>
<dbReference type="RefSeq" id="WP_212697703.1">
    <property type="nucleotide sequence ID" value="NZ_CP058649.1"/>
</dbReference>
<protein>
    <submittedName>
        <fullName evidence="4">Helix-turn-helix domain-containing protein</fullName>
    </submittedName>
</protein>
<evidence type="ECO:0000259" key="3">
    <source>
        <dbReference type="PROSITE" id="PS50943"/>
    </source>
</evidence>
<organism evidence="4 5">
    <name type="scientific">Vallitalea pronyensis</name>
    <dbReference type="NCBI Taxonomy" id="1348613"/>
    <lineage>
        <taxon>Bacteria</taxon>
        <taxon>Bacillati</taxon>
        <taxon>Bacillota</taxon>
        <taxon>Clostridia</taxon>
        <taxon>Lachnospirales</taxon>
        <taxon>Vallitaleaceae</taxon>
        <taxon>Vallitalea</taxon>
    </lineage>
</organism>
<sequence>MTLGEKIQDIRKTNGMSQEYLAELLSVSRQAISKWETGLSKPSTENLIHLSKIFNVPVEQLTHPNTRVELVMDVRKEVLAMKKNSKKTMVVVGLFLVLFLGTFAMALYGRFSGSYDDTTILYLMITSACCMLFSFLPIIVTILRYVYRDCESRNIKPTFWVIISTTFIGLAYYLMKRDTLSHTLKRD</sequence>
<gene>
    <name evidence="4" type="ORF">HZI73_07890</name>
</gene>
<dbReference type="GO" id="GO:0003677">
    <property type="term" value="F:DNA binding"/>
    <property type="evidence" value="ECO:0007669"/>
    <property type="project" value="UniProtKB-KW"/>
</dbReference>
<dbReference type="PANTHER" id="PTHR46558">
    <property type="entry name" value="TRACRIPTIONAL REGULATORY PROTEIN-RELATED-RELATED"/>
    <property type="match status" value="1"/>
</dbReference>
<keyword evidence="1" id="KW-0238">DNA-binding</keyword>
<keyword evidence="2" id="KW-0812">Transmembrane</keyword>
<dbReference type="InterPro" id="IPR010982">
    <property type="entry name" value="Lambda_DNA-bd_dom_sf"/>
</dbReference>
<keyword evidence="2" id="KW-0472">Membrane</keyword>